<dbReference type="PANTHER" id="PTHR43226:SF4">
    <property type="entry name" value="XAA-PRO AMINOPEPTIDASE 3"/>
    <property type="match status" value="1"/>
</dbReference>
<dbReference type="SUPFAM" id="SSF55920">
    <property type="entry name" value="Creatinase/aminopeptidase"/>
    <property type="match status" value="1"/>
</dbReference>
<dbReference type="RefSeq" id="WP_252579901.1">
    <property type="nucleotide sequence ID" value="NZ_CP071527.1"/>
</dbReference>
<keyword evidence="6" id="KW-0479">Metal-binding</keyword>
<evidence type="ECO:0000256" key="5">
    <source>
        <dbReference type="ARBA" id="ARBA00022670"/>
    </source>
</evidence>
<dbReference type="EC" id="3.4.11.9" evidence="4"/>
<keyword evidence="11" id="KW-0031">Aminopeptidase</keyword>
<evidence type="ECO:0000256" key="8">
    <source>
        <dbReference type="ARBA" id="ARBA00023049"/>
    </source>
</evidence>
<dbReference type="Gene3D" id="3.90.230.10">
    <property type="entry name" value="Creatinase/methionine aminopeptidase superfamily"/>
    <property type="match status" value="1"/>
</dbReference>
<dbReference type="Gene3D" id="3.40.350.10">
    <property type="entry name" value="Creatinase/prolidase N-terminal domain"/>
    <property type="match status" value="1"/>
</dbReference>
<dbReference type="NCBIfam" id="NF008131">
    <property type="entry name" value="PRK10879.1"/>
    <property type="match status" value="1"/>
</dbReference>
<dbReference type="InterPro" id="IPR052433">
    <property type="entry name" value="X-Pro_dipept-like"/>
</dbReference>
<evidence type="ECO:0000256" key="2">
    <source>
        <dbReference type="ARBA" id="ARBA00001936"/>
    </source>
</evidence>
<evidence type="ECO:0000313" key="11">
    <source>
        <dbReference type="EMBL" id="USQ13602.1"/>
    </source>
</evidence>
<evidence type="ECO:0000313" key="12">
    <source>
        <dbReference type="Proteomes" id="UP001057474"/>
    </source>
</evidence>
<proteinExistence type="inferred from homology"/>
<dbReference type="CDD" id="cd01087">
    <property type="entry name" value="Prolidase"/>
    <property type="match status" value="1"/>
</dbReference>
<evidence type="ECO:0000256" key="3">
    <source>
        <dbReference type="ARBA" id="ARBA00008766"/>
    </source>
</evidence>
<dbReference type="Pfam" id="PF00557">
    <property type="entry name" value="Peptidase_M24"/>
    <property type="match status" value="1"/>
</dbReference>
<evidence type="ECO:0000256" key="9">
    <source>
        <dbReference type="ARBA" id="ARBA00023211"/>
    </source>
</evidence>
<sequence>MITQQEYQARRNKLAQQLPEGSVAIIIAAHEQLRNGDAHYRFRQDSNFYYLTGFNEPDAILVLIAGKESQSILFNRPRNPAAEQWTGRRLGQQGAVEELGMQMAFSIDDVAEELPGLLGGKSAVYFSLARNAELEQLIMDSLSAVKDQVRRGVKAPNSLCDLDPILGEMRLVKSEAELDLMRQAARISVDAHLRAMRQCKEVHNEYQLEAELIYEFSRQGCRSVAYDPIVGSGENACVLHYTDNSHPLNAGDLVLIDAGGEYGNYAADITRTFPISGKFSPEQKSIYELVLKSQKAGIAAVKPGAPWNLVQQTIIRILTEGLCELGILQGEVNELIMQEAYRPFYMHNSGHWLGLDVHDSGLYKIDGEWRPLVPGMVLTVEPGLYISSNIPGVDKRWWGIGVRIEDDVAVTATGHEVLTGALPVDVADIEALMRD</sequence>
<reference evidence="11" key="1">
    <citation type="submission" date="2021-03" db="EMBL/GenBank/DDBJ databases">
        <title>Legionella lytica PCM 2298.</title>
        <authorList>
            <person name="Koper P."/>
        </authorList>
    </citation>
    <scope>NUCLEOTIDE SEQUENCE</scope>
    <source>
        <strain evidence="11">PCM 2298</strain>
    </source>
</reference>
<keyword evidence="9" id="KW-0464">Manganese</keyword>
<dbReference type="InterPro" id="IPR007865">
    <property type="entry name" value="Aminopep_P_N"/>
</dbReference>
<keyword evidence="8" id="KW-0482">Metalloprotease</keyword>
<evidence type="ECO:0000256" key="7">
    <source>
        <dbReference type="ARBA" id="ARBA00022801"/>
    </source>
</evidence>
<dbReference type="Pfam" id="PF05195">
    <property type="entry name" value="AMP_N"/>
    <property type="match status" value="1"/>
</dbReference>
<comment type="catalytic activity">
    <reaction evidence="1">
        <text>Release of any N-terminal amino acid, including proline, that is linked to proline, even from a dipeptide or tripeptide.</text>
        <dbReference type="EC" id="3.4.11.9"/>
    </reaction>
</comment>
<evidence type="ECO:0000256" key="6">
    <source>
        <dbReference type="ARBA" id="ARBA00022723"/>
    </source>
</evidence>
<gene>
    <name evidence="11" type="primary">pepP</name>
    <name evidence="11" type="ORF">J2N86_13095</name>
</gene>
<organism evidence="11 12">
    <name type="scientific">Legionella lytica</name>
    <dbReference type="NCBI Taxonomy" id="96232"/>
    <lineage>
        <taxon>Bacteria</taxon>
        <taxon>Pseudomonadati</taxon>
        <taxon>Pseudomonadota</taxon>
        <taxon>Gammaproteobacteria</taxon>
        <taxon>Legionellales</taxon>
        <taxon>Legionellaceae</taxon>
        <taxon>Legionella</taxon>
    </lineage>
</organism>
<protein>
    <recommendedName>
        <fullName evidence="4">Xaa-Pro aminopeptidase</fullName>
        <ecNumber evidence="4">3.4.11.9</ecNumber>
    </recommendedName>
</protein>
<dbReference type="InterPro" id="IPR000994">
    <property type="entry name" value="Pept_M24"/>
</dbReference>
<accession>A0ABY4Y7L3</accession>
<dbReference type="SUPFAM" id="SSF53092">
    <property type="entry name" value="Creatinase/prolidase N-terminal domain"/>
    <property type="match status" value="1"/>
</dbReference>
<name>A0ABY4Y7L3_9GAMM</name>
<dbReference type="Proteomes" id="UP001057474">
    <property type="component" value="Chromosome"/>
</dbReference>
<keyword evidence="12" id="KW-1185">Reference proteome</keyword>
<comment type="cofactor">
    <cofactor evidence="2">
        <name>Mn(2+)</name>
        <dbReference type="ChEBI" id="CHEBI:29035"/>
    </cofactor>
</comment>
<dbReference type="SMART" id="SM01011">
    <property type="entry name" value="AMP_N"/>
    <property type="match status" value="1"/>
</dbReference>
<dbReference type="PANTHER" id="PTHR43226">
    <property type="entry name" value="XAA-PRO AMINOPEPTIDASE 3"/>
    <property type="match status" value="1"/>
</dbReference>
<dbReference type="GO" id="GO:0004177">
    <property type="term" value="F:aminopeptidase activity"/>
    <property type="evidence" value="ECO:0007669"/>
    <property type="project" value="UniProtKB-KW"/>
</dbReference>
<dbReference type="EMBL" id="CP071527">
    <property type="protein sequence ID" value="USQ13602.1"/>
    <property type="molecule type" value="Genomic_DNA"/>
</dbReference>
<dbReference type="InterPro" id="IPR036005">
    <property type="entry name" value="Creatinase/aminopeptidase-like"/>
</dbReference>
<evidence type="ECO:0000259" key="10">
    <source>
        <dbReference type="SMART" id="SM01011"/>
    </source>
</evidence>
<keyword evidence="7 11" id="KW-0378">Hydrolase</keyword>
<feature type="domain" description="Aminopeptidase P N-terminal" evidence="10">
    <location>
        <begin position="2"/>
        <end position="135"/>
    </location>
</feature>
<evidence type="ECO:0000256" key="4">
    <source>
        <dbReference type="ARBA" id="ARBA00012574"/>
    </source>
</evidence>
<evidence type="ECO:0000256" key="1">
    <source>
        <dbReference type="ARBA" id="ARBA00001424"/>
    </source>
</evidence>
<comment type="similarity">
    <text evidence="3">Belongs to the peptidase M24B family.</text>
</comment>
<dbReference type="InterPro" id="IPR029149">
    <property type="entry name" value="Creatin/AminoP/Spt16_N"/>
</dbReference>
<keyword evidence="5" id="KW-0645">Protease</keyword>